<evidence type="ECO:0000313" key="3">
    <source>
        <dbReference type="Proteomes" id="UP000281708"/>
    </source>
</evidence>
<feature type="compositionally biased region" description="Polar residues" evidence="1">
    <location>
        <begin position="69"/>
        <end position="80"/>
    </location>
</feature>
<evidence type="ECO:0000256" key="1">
    <source>
        <dbReference type="SAM" id="MobiDB-lite"/>
    </source>
</evidence>
<protein>
    <submittedName>
        <fullName evidence="2">Uncharacterized protein</fullName>
    </submittedName>
</protein>
<dbReference type="Proteomes" id="UP000281708">
    <property type="component" value="Unassembled WGS sequence"/>
</dbReference>
<evidence type="ECO:0000313" key="2">
    <source>
        <dbReference type="EMBL" id="RLV50628.1"/>
    </source>
</evidence>
<gene>
    <name evidence="2" type="ORF">D9V37_01260</name>
</gene>
<sequence length="80" mass="8615">MLTTEQVLLRSQVSAVRAEVGEPVQMQSLGRPHGTAGSARWQPPTETLQIHACRASSTHDTPDRGGGSTSMNQSQRSTEQ</sequence>
<accession>A0A3L8P876</accession>
<organism evidence="2 3">
    <name type="scientific">Nocardioides mangrovicus</name>
    <dbReference type="NCBI Taxonomy" id="2478913"/>
    <lineage>
        <taxon>Bacteria</taxon>
        <taxon>Bacillati</taxon>
        <taxon>Actinomycetota</taxon>
        <taxon>Actinomycetes</taxon>
        <taxon>Propionibacteriales</taxon>
        <taxon>Nocardioidaceae</taxon>
        <taxon>Nocardioides</taxon>
    </lineage>
</organism>
<keyword evidence="3" id="KW-1185">Reference proteome</keyword>
<comment type="caution">
    <text evidence="2">The sequence shown here is derived from an EMBL/GenBank/DDBJ whole genome shotgun (WGS) entry which is preliminary data.</text>
</comment>
<reference evidence="2 3" key="1">
    <citation type="submission" date="2018-10" db="EMBL/GenBank/DDBJ databases">
        <title>Marmoricola sp. 4Q3S-7 whole genome shotgun sequence.</title>
        <authorList>
            <person name="Li F."/>
        </authorList>
    </citation>
    <scope>NUCLEOTIDE SEQUENCE [LARGE SCALE GENOMIC DNA]</scope>
    <source>
        <strain evidence="2 3">4Q3S-7</strain>
    </source>
</reference>
<proteinExistence type="predicted"/>
<dbReference type="AlphaFoldDB" id="A0A3L8P876"/>
<dbReference type="EMBL" id="RDBE01000001">
    <property type="protein sequence ID" value="RLV50628.1"/>
    <property type="molecule type" value="Genomic_DNA"/>
</dbReference>
<name>A0A3L8P876_9ACTN</name>
<feature type="region of interest" description="Disordered" evidence="1">
    <location>
        <begin position="22"/>
        <end position="80"/>
    </location>
</feature>